<protein>
    <recommendedName>
        <fullName evidence="4">Cell wall protein PhiA</fullName>
    </recommendedName>
</protein>
<reference evidence="2 3" key="1">
    <citation type="submission" date="2016-03" db="EMBL/GenBank/DDBJ databases">
        <authorList>
            <person name="Ploux O."/>
        </authorList>
    </citation>
    <scope>NUCLEOTIDE SEQUENCE [LARGE SCALE GENOMIC DNA]</scope>
    <source>
        <strain evidence="2 3">URUG2</strain>
    </source>
</reference>
<name>A0A2D3UTV2_9PEZI</name>
<proteinExistence type="predicted"/>
<organism evidence="2 3">
    <name type="scientific">Ramularia collo-cygni</name>
    <dbReference type="NCBI Taxonomy" id="112498"/>
    <lineage>
        <taxon>Eukaryota</taxon>
        <taxon>Fungi</taxon>
        <taxon>Dikarya</taxon>
        <taxon>Ascomycota</taxon>
        <taxon>Pezizomycotina</taxon>
        <taxon>Dothideomycetes</taxon>
        <taxon>Dothideomycetidae</taxon>
        <taxon>Mycosphaerellales</taxon>
        <taxon>Mycosphaerellaceae</taxon>
        <taxon>Ramularia</taxon>
    </lineage>
</organism>
<dbReference type="RefSeq" id="XP_023625368.1">
    <property type="nucleotide sequence ID" value="XM_023769600.1"/>
</dbReference>
<keyword evidence="3" id="KW-1185">Reference proteome</keyword>
<evidence type="ECO:0008006" key="4">
    <source>
        <dbReference type="Google" id="ProtNLM"/>
    </source>
</evidence>
<dbReference type="AlphaFoldDB" id="A0A2D3UTV2"/>
<dbReference type="PANTHER" id="PTHR42047:SF1">
    <property type="entry name" value="PROTEIN, PUTATIVE (AFU_ORTHOLOGUE AFUA_6G03560)-RELATED"/>
    <property type="match status" value="1"/>
</dbReference>
<dbReference type="EMBL" id="FJUY01000005">
    <property type="protein sequence ID" value="CZT18478.1"/>
    <property type="molecule type" value="Genomic_DNA"/>
</dbReference>
<keyword evidence="1" id="KW-0732">Signal</keyword>
<dbReference type="OrthoDB" id="5430620at2759"/>
<dbReference type="PANTHER" id="PTHR42047">
    <property type="entry name" value="PROTEIN, PUTATIVE (AFU_ORTHOLOGUE AFUA_6G03560)-RELATED"/>
    <property type="match status" value="1"/>
</dbReference>
<evidence type="ECO:0000256" key="1">
    <source>
        <dbReference type="SAM" id="SignalP"/>
    </source>
</evidence>
<accession>A0A2D3UTV2</accession>
<feature type="chain" id="PRO_5013844291" description="Cell wall protein PhiA" evidence="1">
    <location>
        <begin position="16"/>
        <end position="200"/>
    </location>
</feature>
<feature type="signal peptide" evidence="1">
    <location>
        <begin position="1"/>
        <end position="15"/>
    </location>
</feature>
<evidence type="ECO:0000313" key="2">
    <source>
        <dbReference type="EMBL" id="CZT18478.1"/>
    </source>
</evidence>
<dbReference type="GeneID" id="35599499"/>
<gene>
    <name evidence="2" type="ORF">RCC_04323</name>
</gene>
<evidence type="ECO:0000313" key="3">
    <source>
        <dbReference type="Proteomes" id="UP000225277"/>
    </source>
</evidence>
<sequence length="200" mass="20819">MKTTCILAIASTAMAAALPQAAAPATAPFRFAGLTPSPGNAIDGGSVEGQNGVLYIGKDTTTTCDAAKENCETFESELTNFRFTPGKFTLQLDAQVPGGQRVYVTGFDYTGKIPAGSLHYTKANQTGNVGLAVFEGFNITGGNLQFEGKGWKSCPLSASDQTAGWTILAASRAKANATCVDFIFQADELAADAPTAWAFL</sequence>
<dbReference type="InterPro" id="IPR052820">
    <property type="entry name" value="PhiA_domain"/>
</dbReference>
<dbReference type="Proteomes" id="UP000225277">
    <property type="component" value="Unassembled WGS sequence"/>
</dbReference>